<dbReference type="SMART" id="SM00044">
    <property type="entry name" value="CYCc"/>
    <property type="match status" value="1"/>
</dbReference>
<proteinExistence type="predicted"/>
<reference evidence="4 5" key="1">
    <citation type="journal article" date="2010" name="Cell">
        <title>The genome of Naegleria gruberi illuminates early eukaryotic versatility.</title>
        <authorList>
            <person name="Fritz-Laylin L.K."/>
            <person name="Prochnik S.E."/>
            <person name="Ginger M.L."/>
            <person name="Dacks J.B."/>
            <person name="Carpenter M.L."/>
            <person name="Field M.C."/>
            <person name="Kuo A."/>
            <person name="Paredez A."/>
            <person name="Chapman J."/>
            <person name="Pham J."/>
            <person name="Shu S."/>
            <person name="Neupane R."/>
            <person name="Cipriano M."/>
            <person name="Mancuso J."/>
            <person name="Tu H."/>
            <person name="Salamov A."/>
            <person name="Lindquist E."/>
            <person name="Shapiro H."/>
            <person name="Lucas S."/>
            <person name="Grigoriev I.V."/>
            <person name="Cande W.Z."/>
            <person name="Fulton C."/>
            <person name="Rokhsar D.S."/>
            <person name="Dawson S.C."/>
        </authorList>
    </citation>
    <scope>NUCLEOTIDE SEQUENCE [LARGE SCALE GENOMIC DNA]</scope>
    <source>
        <strain evidence="4 5">NEG-M</strain>
    </source>
</reference>
<feature type="compositionally biased region" description="Low complexity" evidence="1">
    <location>
        <begin position="1"/>
        <end position="23"/>
    </location>
</feature>
<dbReference type="GO" id="GO:0035556">
    <property type="term" value="P:intracellular signal transduction"/>
    <property type="evidence" value="ECO:0007669"/>
    <property type="project" value="InterPro"/>
</dbReference>
<organism evidence="5">
    <name type="scientific">Naegleria gruberi</name>
    <name type="common">Amoeba</name>
    <dbReference type="NCBI Taxonomy" id="5762"/>
    <lineage>
        <taxon>Eukaryota</taxon>
        <taxon>Discoba</taxon>
        <taxon>Heterolobosea</taxon>
        <taxon>Tetramitia</taxon>
        <taxon>Eutetramitia</taxon>
        <taxon>Vahlkampfiidae</taxon>
        <taxon>Naegleria</taxon>
    </lineage>
</organism>
<dbReference type="InterPro" id="IPR029787">
    <property type="entry name" value="Nucleotide_cyclase"/>
</dbReference>
<gene>
    <name evidence="4" type="ORF">NAEGRDRAFT_65519</name>
</gene>
<dbReference type="Proteomes" id="UP000006671">
    <property type="component" value="Unassembled WGS sequence"/>
</dbReference>
<dbReference type="InterPro" id="IPR050697">
    <property type="entry name" value="Adenylyl/Guanylyl_Cyclase_3/4"/>
</dbReference>
<dbReference type="KEGG" id="ngr:NAEGRDRAFT_65519"/>
<dbReference type="GeneID" id="8859583"/>
<dbReference type="SUPFAM" id="SSF55073">
    <property type="entry name" value="Nucleotide cyclase"/>
    <property type="match status" value="1"/>
</dbReference>
<dbReference type="eggNOG" id="KOG4171">
    <property type="taxonomic scope" value="Eukaryota"/>
</dbReference>
<keyword evidence="2" id="KW-0812">Transmembrane</keyword>
<dbReference type="CDD" id="cd07302">
    <property type="entry name" value="CHD"/>
    <property type="match status" value="1"/>
</dbReference>
<dbReference type="AlphaFoldDB" id="D2V9Q3"/>
<dbReference type="InParanoid" id="D2V9Q3"/>
<evidence type="ECO:0000259" key="3">
    <source>
        <dbReference type="PROSITE" id="PS50125"/>
    </source>
</evidence>
<dbReference type="PANTHER" id="PTHR43081:SF1">
    <property type="entry name" value="ADENYLATE CYCLASE, TERMINAL-DIFFERENTIATION SPECIFIC"/>
    <property type="match status" value="1"/>
</dbReference>
<dbReference type="EMBL" id="GG738858">
    <property type="protein sequence ID" value="EFC46504.1"/>
    <property type="molecule type" value="Genomic_DNA"/>
</dbReference>
<dbReference type="GO" id="GO:0006171">
    <property type="term" value="P:cAMP biosynthetic process"/>
    <property type="evidence" value="ECO:0007669"/>
    <property type="project" value="TreeGrafter"/>
</dbReference>
<dbReference type="VEuPathDB" id="AmoebaDB:NAEGRDRAFT_65519"/>
<dbReference type="PROSITE" id="PS50125">
    <property type="entry name" value="GUANYLATE_CYCLASE_2"/>
    <property type="match status" value="1"/>
</dbReference>
<name>D2V9Q3_NAEGR</name>
<dbReference type="OrthoDB" id="60033at2759"/>
<evidence type="ECO:0000313" key="5">
    <source>
        <dbReference type="Proteomes" id="UP000006671"/>
    </source>
</evidence>
<keyword evidence="5" id="KW-1185">Reference proteome</keyword>
<dbReference type="Gene3D" id="3.30.70.1230">
    <property type="entry name" value="Nucleotide cyclase"/>
    <property type="match status" value="1"/>
</dbReference>
<dbReference type="Gene3D" id="3.30.450.20">
    <property type="entry name" value="PAS domain"/>
    <property type="match status" value="1"/>
</dbReference>
<dbReference type="InterPro" id="IPR001054">
    <property type="entry name" value="A/G_cyclase"/>
</dbReference>
<keyword evidence="2" id="KW-1133">Transmembrane helix</keyword>
<dbReference type="RefSeq" id="XP_002679248.1">
    <property type="nucleotide sequence ID" value="XM_002679202.1"/>
</dbReference>
<evidence type="ECO:0000313" key="4">
    <source>
        <dbReference type="EMBL" id="EFC46504.1"/>
    </source>
</evidence>
<feature type="region of interest" description="Disordered" evidence="1">
    <location>
        <begin position="1"/>
        <end position="56"/>
    </location>
</feature>
<protein>
    <submittedName>
        <fullName evidence="4">Predicted protein</fullName>
    </submittedName>
</protein>
<feature type="domain" description="Guanylate cyclase" evidence="3">
    <location>
        <begin position="604"/>
        <end position="736"/>
    </location>
</feature>
<feature type="transmembrane region" description="Helical" evidence="2">
    <location>
        <begin position="496"/>
        <end position="522"/>
    </location>
</feature>
<evidence type="ECO:0000256" key="1">
    <source>
        <dbReference type="SAM" id="MobiDB-lite"/>
    </source>
</evidence>
<evidence type="ECO:0000256" key="2">
    <source>
        <dbReference type="SAM" id="Phobius"/>
    </source>
</evidence>
<sequence>MSRVTPLSPSQQSQITPSTTTLSFKSSDSKGQQMNNSASTIQILNSRPISASGTQRSNSLFDETYITSNSEFEAERIDKQMPVMMRLESAVFEPKKNTYDPNQFSSSTLNLNSKSETNLSTMALNDPTPSETGSIYSLASSPRTISITFSLLTSVEVEKQVVLLSLYRAELYVSDFLDLGRKLTVLQKQMITDNYYSKFETDDYFNTFNNYKSILKSLAAVHKHNKASFFLFDFTSRNADYIYVNTKQTETRIWNSKLYDNQQEYYYMSNIESLPYSNITKYNLTKDLKFDVIGYIEQEFWNPFAETYFKLSQSYDKALVPMSVQTQGADSVEERVYICYQENVYSQINETKFLGVTSANVVVRELASFIKNYHVSARGFALVVEMNYDQESNTLKKRMVAYKDYNQLAKKDPESTGGYKIPDAEEIEDLFLRFVITQIIPNNVHDVNIKSEELFRFMYGGESYLMAFKIVSSSKDLNMQWLTIICAPEIDFIGNLLLLTGLNIGVSILAFCFSMVFVFYFASSISKPLLYFSSESKAISNLKVHRGGIIKTRIREILLLSEAFEKMKTTLRSFMRFVPRQLIVEMVEKGIEMKLGGHIHENITILFSDVEDFTTWSEKLEPQFLIRHVSEYFHVMTEEIVNEEGTLDKYIGDAVMAFWGAPNFMYDTSMRACRAAIKCQERMDKLRKIWEKQNKPLFKCRIGLHTGSCIIGNIGSLWRLNYTALGDSVNLASRLEGQNKFYGTEILISQDTYKNVASSFNCRRIDTVGVKGKSVGITIYELISRKEETIPNPKIETRLKLTPIYESALAEYQLGRFTEALKLLMTRCQDIDCNDLATQTLIDRCKEYIQYPPYN</sequence>
<feature type="compositionally biased region" description="Polar residues" evidence="1">
    <location>
        <begin position="24"/>
        <end position="56"/>
    </location>
</feature>
<accession>D2V9Q3</accession>
<dbReference type="PANTHER" id="PTHR43081">
    <property type="entry name" value="ADENYLATE CYCLASE, TERMINAL-DIFFERENTIATION SPECIFIC-RELATED"/>
    <property type="match status" value="1"/>
</dbReference>
<keyword evidence="2" id="KW-0472">Membrane</keyword>
<dbReference type="Pfam" id="PF00211">
    <property type="entry name" value="Guanylate_cyc"/>
    <property type="match status" value="1"/>
</dbReference>